<dbReference type="RefSeq" id="WP_035060878.1">
    <property type="nucleotide sequence ID" value="NZ_AXCZ01000099.1"/>
</dbReference>
<dbReference type="Proteomes" id="UP000054314">
    <property type="component" value="Unassembled WGS sequence"/>
</dbReference>
<protein>
    <recommendedName>
        <fullName evidence="5">Peptidase</fullName>
    </recommendedName>
</protein>
<keyword evidence="4" id="KW-1185">Reference proteome</keyword>
<feature type="compositionally biased region" description="Low complexity" evidence="1">
    <location>
        <begin position="150"/>
        <end position="175"/>
    </location>
</feature>
<organism evidence="3 4">
    <name type="scientific">Cellulomonas bogoriensis 69B4 = DSM 16987</name>
    <dbReference type="NCBI Taxonomy" id="1386082"/>
    <lineage>
        <taxon>Bacteria</taxon>
        <taxon>Bacillati</taxon>
        <taxon>Actinomycetota</taxon>
        <taxon>Actinomycetes</taxon>
        <taxon>Micrococcales</taxon>
        <taxon>Cellulomonadaceae</taxon>
        <taxon>Cellulomonas</taxon>
    </lineage>
</organism>
<evidence type="ECO:0000313" key="3">
    <source>
        <dbReference type="EMBL" id="KGM12175.1"/>
    </source>
</evidence>
<feature type="compositionally biased region" description="Acidic residues" evidence="1">
    <location>
        <begin position="132"/>
        <end position="149"/>
    </location>
</feature>
<reference evidence="3 4" key="1">
    <citation type="submission" date="2013-08" db="EMBL/GenBank/DDBJ databases">
        <title>Genome sequencing of Cellulomonas bogoriensis 69B4.</title>
        <authorList>
            <person name="Chen F."/>
            <person name="Li Y."/>
            <person name="Wang G."/>
        </authorList>
    </citation>
    <scope>NUCLEOTIDE SEQUENCE [LARGE SCALE GENOMIC DNA]</scope>
    <source>
        <strain evidence="3 4">69B4</strain>
    </source>
</reference>
<evidence type="ECO:0000313" key="4">
    <source>
        <dbReference type="Proteomes" id="UP000054314"/>
    </source>
</evidence>
<accession>A0A0A0BW39</accession>
<feature type="region of interest" description="Disordered" evidence="1">
    <location>
        <begin position="119"/>
        <end position="175"/>
    </location>
</feature>
<dbReference type="EMBL" id="AXCZ01000099">
    <property type="protein sequence ID" value="KGM12175.1"/>
    <property type="molecule type" value="Genomic_DNA"/>
</dbReference>
<evidence type="ECO:0000256" key="2">
    <source>
        <dbReference type="SAM" id="SignalP"/>
    </source>
</evidence>
<feature type="signal peptide" evidence="2">
    <location>
        <begin position="1"/>
        <end position="18"/>
    </location>
</feature>
<dbReference type="OrthoDB" id="5148955at2"/>
<comment type="caution">
    <text evidence="3">The sequence shown here is derived from an EMBL/GenBank/DDBJ whole genome shotgun (WGS) entry which is preliminary data.</text>
</comment>
<evidence type="ECO:0000256" key="1">
    <source>
        <dbReference type="SAM" id="MobiDB-lite"/>
    </source>
</evidence>
<feature type="non-terminal residue" evidence="3">
    <location>
        <position position="175"/>
    </location>
</feature>
<feature type="chain" id="PRO_5001967599" description="Peptidase" evidence="2">
    <location>
        <begin position="19"/>
        <end position="175"/>
    </location>
</feature>
<gene>
    <name evidence="3" type="ORF">N869_02115</name>
</gene>
<name>A0A0A0BW39_9CELL</name>
<proteinExistence type="predicted"/>
<dbReference type="AlphaFoldDB" id="A0A0A0BW39"/>
<evidence type="ECO:0008006" key="5">
    <source>
        <dbReference type="Google" id="ProtNLM"/>
    </source>
</evidence>
<sequence length="175" mass="16562">MSAGAAAALALTPTAALAYSAPGYEVAVTSPAPAAGETFAVVASGFDEGESATLTVTSDPATIPDAAIQIAGTASLTKPVGDNGVATFAVTLTEAGVYTLVVTDENGALVGQSTVVVSADVDPAPTAPPTDPGEEPTDPDTDPTEEPTDPDVAPAPGAPAAPGAPGAPGAAPGAA</sequence>
<keyword evidence="2" id="KW-0732">Signal</keyword>